<evidence type="ECO:0000313" key="5">
    <source>
        <dbReference type="Proteomes" id="UP000295416"/>
    </source>
</evidence>
<dbReference type="AlphaFoldDB" id="A0A4R2NPW7"/>
<dbReference type="Gene3D" id="3.30.750.24">
    <property type="entry name" value="STAS domain"/>
    <property type="match status" value="1"/>
</dbReference>
<proteinExistence type="inferred from homology"/>
<organism evidence="4 5">
    <name type="scientific">Scopulibacillus darangshiensis</name>
    <dbReference type="NCBI Taxonomy" id="442528"/>
    <lineage>
        <taxon>Bacteria</taxon>
        <taxon>Bacillati</taxon>
        <taxon>Bacillota</taxon>
        <taxon>Bacilli</taxon>
        <taxon>Bacillales</taxon>
        <taxon>Sporolactobacillaceae</taxon>
        <taxon>Scopulibacillus</taxon>
    </lineage>
</organism>
<comment type="caution">
    <text evidence="4">The sequence shown here is derived from an EMBL/GenBank/DDBJ whole genome shotgun (WGS) entry which is preliminary data.</text>
</comment>
<dbReference type="PANTHER" id="PTHR33495">
    <property type="entry name" value="ANTI-SIGMA FACTOR ANTAGONIST TM_1081-RELATED-RELATED"/>
    <property type="match status" value="1"/>
</dbReference>
<dbReference type="EMBL" id="SLXK01000028">
    <property type="protein sequence ID" value="TCP23830.1"/>
    <property type="molecule type" value="Genomic_DNA"/>
</dbReference>
<evidence type="ECO:0000256" key="2">
    <source>
        <dbReference type="RuleBase" id="RU003749"/>
    </source>
</evidence>
<dbReference type="GO" id="GO:0043856">
    <property type="term" value="F:anti-sigma factor antagonist activity"/>
    <property type="evidence" value="ECO:0007669"/>
    <property type="project" value="InterPro"/>
</dbReference>
<keyword evidence="5" id="KW-1185">Reference proteome</keyword>
<dbReference type="Pfam" id="PF01740">
    <property type="entry name" value="STAS"/>
    <property type="match status" value="1"/>
</dbReference>
<protein>
    <recommendedName>
        <fullName evidence="2">Anti-sigma factor antagonist</fullName>
    </recommendedName>
</protein>
<dbReference type="NCBIfam" id="TIGR00377">
    <property type="entry name" value="ant_ant_sig"/>
    <property type="match status" value="1"/>
</dbReference>
<evidence type="ECO:0000256" key="1">
    <source>
        <dbReference type="ARBA" id="ARBA00009013"/>
    </source>
</evidence>
<accession>A0A4R2NPW7</accession>
<dbReference type="RefSeq" id="WP_132747231.1">
    <property type="nucleotide sequence ID" value="NZ_SLXK01000028.1"/>
</dbReference>
<feature type="domain" description="STAS" evidence="3">
    <location>
        <begin position="4"/>
        <end position="111"/>
    </location>
</feature>
<gene>
    <name evidence="4" type="ORF">EV207_12853</name>
</gene>
<dbReference type="InterPro" id="IPR003658">
    <property type="entry name" value="Anti-sigma_ant"/>
</dbReference>
<sequence length="111" mass="12266">MNLNIERAEMNGNRYVLTLHGEVDAFTAPELKNELLPLTEKDHAIVTLDLSGTEYMDSTGLGVIIAGLKSAKQHNSSLEIQGMTPRVERLFQITGLMEILKGDEAVKGEQR</sequence>
<dbReference type="CDD" id="cd07043">
    <property type="entry name" value="STAS_anti-anti-sigma_factors"/>
    <property type="match status" value="1"/>
</dbReference>
<dbReference type="PROSITE" id="PS50801">
    <property type="entry name" value="STAS"/>
    <property type="match status" value="1"/>
</dbReference>
<evidence type="ECO:0000313" key="4">
    <source>
        <dbReference type="EMBL" id="TCP23830.1"/>
    </source>
</evidence>
<comment type="similarity">
    <text evidence="1 2">Belongs to the anti-sigma-factor antagonist family.</text>
</comment>
<reference evidence="4 5" key="1">
    <citation type="submission" date="2019-03" db="EMBL/GenBank/DDBJ databases">
        <title>Genomic Encyclopedia of Type Strains, Phase IV (KMG-IV): sequencing the most valuable type-strain genomes for metagenomic binning, comparative biology and taxonomic classification.</title>
        <authorList>
            <person name="Goeker M."/>
        </authorList>
    </citation>
    <scope>NUCLEOTIDE SEQUENCE [LARGE SCALE GENOMIC DNA]</scope>
    <source>
        <strain evidence="4 5">DSM 19377</strain>
    </source>
</reference>
<dbReference type="SUPFAM" id="SSF52091">
    <property type="entry name" value="SpoIIaa-like"/>
    <property type="match status" value="1"/>
</dbReference>
<dbReference type="InterPro" id="IPR036513">
    <property type="entry name" value="STAS_dom_sf"/>
</dbReference>
<evidence type="ECO:0000259" key="3">
    <source>
        <dbReference type="PROSITE" id="PS50801"/>
    </source>
</evidence>
<name>A0A4R2NPW7_9BACL</name>
<dbReference type="PANTHER" id="PTHR33495:SF2">
    <property type="entry name" value="ANTI-SIGMA FACTOR ANTAGONIST TM_1081-RELATED"/>
    <property type="match status" value="1"/>
</dbReference>
<dbReference type="Proteomes" id="UP000295416">
    <property type="component" value="Unassembled WGS sequence"/>
</dbReference>
<dbReference type="OrthoDB" id="9793697at2"/>
<dbReference type="InterPro" id="IPR002645">
    <property type="entry name" value="STAS_dom"/>
</dbReference>